<dbReference type="NCBIfam" id="TIGR01784">
    <property type="entry name" value="T_den_put_tspse"/>
    <property type="match status" value="1"/>
</dbReference>
<reference evidence="1" key="1">
    <citation type="submission" date="2019-11" db="EMBL/GenBank/DDBJ databases">
        <authorList>
            <person name="Feng L."/>
        </authorList>
    </citation>
    <scope>NUCLEOTIDE SEQUENCE</scope>
    <source>
        <strain evidence="1">CnexileLFYP112</strain>
    </source>
</reference>
<protein>
    <submittedName>
        <fullName evidence="1">PD-(D/E)XK nuclease family transposase</fullName>
    </submittedName>
</protein>
<name>A0A6N2R657_9FIRM</name>
<dbReference type="Pfam" id="PF12784">
    <property type="entry name" value="PDDEXK_2"/>
    <property type="match status" value="1"/>
</dbReference>
<dbReference type="EMBL" id="CACRTG010000001">
    <property type="protein sequence ID" value="VYS76372.1"/>
    <property type="molecule type" value="Genomic_DNA"/>
</dbReference>
<dbReference type="InterPro" id="IPR010106">
    <property type="entry name" value="RpnA"/>
</dbReference>
<dbReference type="AlphaFoldDB" id="A0A6N2R657"/>
<proteinExistence type="predicted"/>
<dbReference type="PANTHER" id="PTHR41317">
    <property type="entry name" value="PD-(D_E)XK NUCLEASE FAMILY TRANSPOSASE"/>
    <property type="match status" value="1"/>
</dbReference>
<sequence>MRRKKQLKELTIKDNFMFGAVMMDEENCKGLLERVLQIPIDHVEISKEKSIVYHPEYKGVRLDVYAKDENQTRYNVEMQVQKKPALGKRSRYYQSQMDMEMLLAGEDYAELPNTYVIFICDFDPIGEGKYRYTLRIKCEESAEAEFEDGRTVVFLNTHGKNEGEVPKELVTLLHYIREDVDGSEREFHDSYVERLQKFIHEVKSNREMEERFMIFEEMLRDERAEGRAEGIAEGREEGLALRLENAKSTLLLYLKNLGTVQESLCERIEKEEDFEVLKQWTQLAFQSKSLEEFEEKISL</sequence>
<organism evidence="1">
    <name type="scientific">[Clostridium] nexile</name>
    <dbReference type="NCBI Taxonomy" id="29361"/>
    <lineage>
        <taxon>Bacteria</taxon>
        <taxon>Bacillati</taxon>
        <taxon>Bacillota</taxon>
        <taxon>Clostridia</taxon>
        <taxon>Lachnospirales</taxon>
        <taxon>Lachnospiraceae</taxon>
        <taxon>Tyzzerella</taxon>
    </lineage>
</organism>
<evidence type="ECO:0000313" key="1">
    <source>
        <dbReference type="EMBL" id="VYS76372.1"/>
    </source>
</evidence>
<gene>
    <name evidence="1" type="ORF">CNLFYP112_00002</name>
</gene>
<accession>A0A6N2R657</accession>
<dbReference type="PANTHER" id="PTHR41317:SF1">
    <property type="entry name" value="PD-(D_E)XK NUCLEASE FAMILY TRANSPOSASE"/>
    <property type="match status" value="1"/>
</dbReference>